<gene>
    <name evidence="2" type="primary">A05p026620.1_BraROA</name>
    <name evidence="2" type="ORF">IGI04_019314</name>
</gene>
<evidence type="ECO:0000256" key="1">
    <source>
        <dbReference type="SAM" id="MobiDB-lite"/>
    </source>
</evidence>
<evidence type="ECO:0000313" key="2">
    <source>
        <dbReference type="EMBL" id="KAG5397500.1"/>
    </source>
</evidence>
<feature type="region of interest" description="Disordered" evidence="1">
    <location>
        <begin position="46"/>
        <end position="79"/>
    </location>
</feature>
<organism evidence="2 3">
    <name type="scientific">Brassica rapa subsp. trilocularis</name>
    <dbReference type="NCBI Taxonomy" id="1813537"/>
    <lineage>
        <taxon>Eukaryota</taxon>
        <taxon>Viridiplantae</taxon>
        <taxon>Streptophyta</taxon>
        <taxon>Embryophyta</taxon>
        <taxon>Tracheophyta</taxon>
        <taxon>Spermatophyta</taxon>
        <taxon>Magnoliopsida</taxon>
        <taxon>eudicotyledons</taxon>
        <taxon>Gunneridae</taxon>
        <taxon>Pentapetalae</taxon>
        <taxon>rosids</taxon>
        <taxon>malvids</taxon>
        <taxon>Brassicales</taxon>
        <taxon>Brassicaceae</taxon>
        <taxon>Brassiceae</taxon>
        <taxon>Brassica</taxon>
    </lineage>
</organism>
<reference evidence="2 3" key="1">
    <citation type="submission" date="2021-03" db="EMBL/GenBank/DDBJ databases">
        <authorList>
            <person name="King G.J."/>
            <person name="Bancroft I."/>
            <person name="Baten A."/>
            <person name="Bloomfield J."/>
            <person name="Borpatragohain P."/>
            <person name="He Z."/>
            <person name="Irish N."/>
            <person name="Irwin J."/>
            <person name="Liu K."/>
            <person name="Mauleon R.P."/>
            <person name="Moore J."/>
            <person name="Morris R."/>
            <person name="Ostergaard L."/>
            <person name="Wang B."/>
            <person name="Wells R."/>
        </authorList>
    </citation>
    <scope>NUCLEOTIDE SEQUENCE [LARGE SCALE GENOMIC DNA]</scope>
    <source>
        <strain evidence="2">R-o-18</strain>
        <tissue evidence="2">Leaf</tissue>
    </source>
</reference>
<evidence type="ECO:0000313" key="3">
    <source>
        <dbReference type="Proteomes" id="UP000823674"/>
    </source>
</evidence>
<comment type="caution">
    <text evidence="2">The sequence shown here is derived from an EMBL/GenBank/DDBJ whole genome shotgun (WGS) entry which is preliminary data.</text>
</comment>
<keyword evidence="3" id="KW-1185">Reference proteome</keyword>
<protein>
    <submittedName>
        <fullName evidence="2">Uncharacterized protein</fullName>
    </submittedName>
</protein>
<dbReference type="EMBL" id="JADBGQ010000005">
    <property type="protein sequence ID" value="KAG5397500.1"/>
    <property type="molecule type" value="Genomic_DNA"/>
</dbReference>
<feature type="non-terminal residue" evidence="2">
    <location>
        <position position="1"/>
    </location>
</feature>
<dbReference type="Proteomes" id="UP000823674">
    <property type="component" value="Chromosome A05"/>
</dbReference>
<name>A0ABQ7MFG6_BRACM</name>
<feature type="compositionally biased region" description="Low complexity" evidence="1">
    <location>
        <begin position="69"/>
        <end position="79"/>
    </location>
</feature>
<accession>A0ABQ7MFG6</accession>
<sequence>KASELTVEQDLRSTFRRNNRSMHTLQRTVFVQTDLEPKTSPIYKITPDVSSINTRQPPLIQTPILPTDTHSPPSTETTLSSTDIFHLTSIDTSSRTSIDTDFRYMVAYLVLVLDENGDLHDQEGHLHNAAGQKINA</sequence>
<proteinExistence type="predicted"/>